<feature type="compositionally biased region" description="Acidic residues" evidence="2">
    <location>
        <begin position="196"/>
        <end position="218"/>
    </location>
</feature>
<sequence length="470" mass="51138">MDEPRTPESGPTSMSLSPESPGGAARGLLELVGAEEDGDAVGFGEPTTAPEMLATILGLQQEVGRQRATIAELRLAAPDEQAVRTITELSLQLDRARLRLADLEAAREESAALARLAESLDAELKQRDADLLRLAAVIQRLEEERDAALRRAENLADALAELPRKDRLIAALSEALAAAVETADAATATDTAAEGGAEEEEEDEEEEEEEAEAEEERNDESPPALSLEDLAGATDDKEGDGGLADELALFQENAGQLERALATLSERLEAGEVEAETADATALVEAVERLSDTSRSLRERLEAATRENALLRYQLLEAEARLDEDERLEEERQRERERLDEWEREGAALRASLAALQDENTGLRGAVERLTAESLDAPALRDENAALRGKLERTVGAFVALKAHLDETSASLLAKTQRIEAELLETRAELDDYRHAYAALARQAERLDGVEQANRRLRLLLAERRLPGAG</sequence>
<dbReference type="Proteomes" id="UP000315496">
    <property type="component" value="Chromosome 3"/>
</dbReference>
<keyword evidence="1" id="KW-0175">Coiled coil</keyword>
<name>A0A4Z1SPF7_GIAMU</name>
<organism evidence="3 4">
    <name type="scientific">Giardia muris</name>
    <dbReference type="NCBI Taxonomy" id="5742"/>
    <lineage>
        <taxon>Eukaryota</taxon>
        <taxon>Metamonada</taxon>
        <taxon>Diplomonadida</taxon>
        <taxon>Hexamitidae</taxon>
        <taxon>Giardiinae</taxon>
        <taxon>Giardia</taxon>
    </lineage>
</organism>
<feature type="region of interest" description="Disordered" evidence="2">
    <location>
        <begin position="182"/>
        <end position="227"/>
    </location>
</feature>
<feature type="compositionally biased region" description="Polar residues" evidence="2">
    <location>
        <begin position="9"/>
        <end position="18"/>
    </location>
</feature>
<evidence type="ECO:0000256" key="2">
    <source>
        <dbReference type="SAM" id="MobiDB-lite"/>
    </source>
</evidence>
<keyword evidence="4" id="KW-1185">Reference proteome</keyword>
<dbReference type="EMBL" id="VDLU01000003">
    <property type="protein sequence ID" value="TNJ27704.1"/>
    <property type="molecule type" value="Genomic_DNA"/>
</dbReference>
<feature type="coiled-coil region" evidence="1">
    <location>
        <begin position="416"/>
        <end position="443"/>
    </location>
</feature>
<feature type="coiled-coil region" evidence="1">
    <location>
        <begin position="247"/>
        <end position="373"/>
    </location>
</feature>
<comment type="caution">
    <text evidence="3">The sequence shown here is derived from an EMBL/GenBank/DDBJ whole genome shotgun (WGS) entry which is preliminary data.</text>
</comment>
<dbReference type="AlphaFoldDB" id="A0A4Z1SPF7"/>
<evidence type="ECO:0008006" key="5">
    <source>
        <dbReference type="Google" id="ProtNLM"/>
    </source>
</evidence>
<evidence type="ECO:0000313" key="3">
    <source>
        <dbReference type="EMBL" id="TNJ27704.1"/>
    </source>
</evidence>
<proteinExistence type="predicted"/>
<feature type="coiled-coil region" evidence="1">
    <location>
        <begin position="86"/>
        <end position="158"/>
    </location>
</feature>
<feature type="region of interest" description="Disordered" evidence="2">
    <location>
        <begin position="1"/>
        <end position="28"/>
    </location>
</feature>
<evidence type="ECO:0000256" key="1">
    <source>
        <dbReference type="SAM" id="Coils"/>
    </source>
</evidence>
<gene>
    <name evidence="3" type="ORF">GMRT_12054</name>
</gene>
<accession>A0A4Z1SPF7</accession>
<dbReference type="VEuPathDB" id="GiardiaDB:GMRT_12054"/>
<feature type="compositionally biased region" description="Low complexity" evidence="2">
    <location>
        <begin position="182"/>
        <end position="195"/>
    </location>
</feature>
<protein>
    <recommendedName>
        <fullName evidence="5">Coiled-coil protein</fullName>
    </recommendedName>
</protein>
<evidence type="ECO:0000313" key="4">
    <source>
        <dbReference type="Proteomes" id="UP000315496"/>
    </source>
</evidence>
<reference evidence="3 4" key="1">
    <citation type="submission" date="2019-05" db="EMBL/GenBank/DDBJ databases">
        <title>The compact genome of Giardia muris reveals important steps in the evolution of intestinal protozoan parasites.</title>
        <authorList>
            <person name="Xu F."/>
            <person name="Jimenez-Gonzalez A."/>
            <person name="Einarsson E."/>
            <person name="Astvaldsson A."/>
            <person name="Peirasmaki D."/>
            <person name="Eckmann L."/>
            <person name="Andersson J.O."/>
            <person name="Svard S.G."/>
            <person name="Jerlstrom-Hultqvist J."/>
        </authorList>
    </citation>
    <scope>NUCLEOTIDE SEQUENCE [LARGE SCALE GENOMIC DNA]</scope>
    <source>
        <strain evidence="3 4">Roberts-Thomson</strain>
    </source>
</reference>